<proteinExistence type="predicted"/>
<organism evidence="2 3">
    <name type="scientific">Hyaloscypha bicolor E</name>
    <dbReference type="NCBI Taxonomy" id="1095630"/>
    <lineage>
        <taxon>Eukaryota</taxon>
        <taxon>Fungi</taxon>
        <taxon>Dikarya</taxon>
        <taxon>Ascomycota</taxon>
        <taxon>Pezizomycotina</taxon>
        <taxon>Leotiomycetes</taxon>
        <taxon>Helotiales</taxon>
        <taxon>Hyaloscyphaceae</taxon>
        <taxon>Hyaloscypha</taxon>
        <taxon>Hyaloscypha bicolor</taxon>
    </lineage>
</organism>
<sequence>MATSSGRTLLSPLTFPSFPSHSPSKPASPSPCPRLYQSSSTSIPFYLPSTSEISHQDGKHSVPRRQSRTSRPQTP</sequence>
<gene>
    <name evidence="2" type="ORF">K444DRAFT_615040</name>
</gene>
<protein>
    <submittedName>
        <fullName evidence="2">Uncharacterized protein</fullName>
    </submittedName>
</protein>
<feature type="compositionally biased region" description="Low complexity" evidence="1">
    <location>
        <begin position="11"/>
        <end position="25"/>
    </location>
</feature>
<dbReference type="AlphaFoldDB" id="A0A2J6T3N1"/>
<evidence type="ECO:0000256" key="1">
    <source>
        <dbReference type="SAM" id="MobiDB-lite"/>
    </source>
</evidence>
<feature type="region of interest" description="Disordered" evidence="1">
    <location>
        <begin position="1"/>
        <end position="75"/>
    </location>
</feature>
<feature type="compositionally biased region" description="Polar residues" evidence="1">
    <location>
        <begin position="36"/>
        <end position="53"/>
    </location>
</feature>
<dbReference type="EMBL" id="KZ613846">
    <property type="protein sequence ID" value="PMD57634.1"/>
    <property type="molecule type" value="Genomic_DNA"/>
</dbReference>
<reference evidence="2 3" key="1">
    <citation type="submission" date="2016-04" db="EMBL/GenBank/DDBJ databases">
        <title>A degradative enzymes factory behind the ericoid mycorrhizal symbiosis.</title>
        <authorList>
            <consortium name="DOE Joint Genome Institute"/>
            <person name="Martino E."/>
            <person name="Morin E."/>
            <person name="Grelet G."/>
            <person name="Kuo A."/>
            <person name="Kohler A."/>
            <person name="Daghino S."/>
            <person name="Barry K."/>
            <person name="Choi C."/>
            <person name="Cichocki N."/>
            <person name="Clum A."/>
            <person name="Copeland A."/>
            <person name="Hainaut M."/>
            <person name="Haridas S."/>
            <person name="Labutti K."/>
            <person name="Lindquist E."/>
            <person name="Lipzen A."/>
            <person name="Khouja H.-R."/>
            <person name="Murat C."/>
            <person name="Ohm R."/>
            <person name="Olson A."/>
            <person name="Spatafora J."/>
            <person name="Veneault-Fourrey C."/>
            <person name="Henrissat B."/>
            <person name="Grigoriev I."/>
            <person name="Martin F."/>
            <person name="Perotto S."/>
        </authorList>
    </citation>
    <scope>NUCLEOTIDE SEQUENCE [LARGE SCALE GENOMIC DNA]</scope>
    <source>
        <strain evidence="2 3">E</strain>
    </source>
</reference>
<accession>A0A2J6T3N1</accession>
<dbReference type="Proteomes" id="UP000235371">
    <property type="component" value="Unassembled WGS sequence"/>
</dbReference>
<evidence type="ECO:0000313" key="3">
    <source>
        <dbReference type="Proteomes" id="UP000235371"/>
    </source>
</evidence>
<dbReference type="RefSeq" id="XP_024734538.1">
    <property type="nucleotide sequence ID" value="XM_024880638.1"/>
</dbReference>
<evidence type="ECO:0000313" key="2">
    <source>
        <dbReference type="EMBL" id="PMD57634.1"/>
    </source>
</evidence>
<dbReference type="InParanoid" id="A0A2J6T3N1"/>
<keyword evidence="3" id="KW-1185">Reference proteome</keyword>
<dbReference type="GeneID" id="36588715"/>
<name>A0A2J6T3N1_9HELO</name>